<dbReference type="FunFam" id="3.30.300.30:FF:000008">
    <property type="entry name" value="2,3-dihydroxybenzoate-AMP ligase"/>
    <property type="match status" value="1"/>
</dbReference>
<evidence type="ECO:0000313" key="7">
    <source>
        <dbReference type="EMBL" id="PAY23088.1"/>
    </source>
</evidence>
<dbReference type="Gene3D" id="3.40.50.12780">
    <property type="entry name" value="N-terminal domain of ligase-like"/>
    <property type="match status" value="1"/>
</dbReference>
<dbReference type="InterPro" id="IPR025110">
    <property type="entry name" value="AMP-bd_C"/>
</dbReference>
<dbReference type="SUPFAM" id="SSF56801">
    <property type="entry name" value="Acetyl-CoA synthetase-like"/>
    <property type="match status" value="1"/>
</dbReference>
<dbReference type="PROSITE" id="PS00455">
    <property type="entry name" value="AMP_BINDING"/>
    <property type="match status" value="1"/>
</dbReference>
<dbReference type="RefSeq" id="WP_095718290.1">
    <property type="nucleotide sequence ID" value="NZ_NTGA01000017.1"/>
</dbReference>
<accession>A0A2A2WPG4</accession>
<dbReference type="EMBL" id="NTGA01000017">
    <property type="protein sequence ID" value="PAY23088.1"/>
    <property type="molecule type" value="Genomic_DNA"/>
</dbReference>
<dbReference type="AlphaFoldDB" id="A0A2A2WPG4"/>
<keyword evidence="3" id="KW-0276">Fatty acid metabolism</keyword>
<sequence length="543" mass="57924">MAASSGLDTALTPLAFLEKAARVVPDATAVVDGPRRQSYAEFADRATRLASLLRMRGVARGERVGVLAPNSAEALLAQFAVPLAGGAVVALNTRLAPPEVSYIVEHAGISVLIADAGLLEGLGNEVPESISLILVTPDADGTQPDPARFGPRAEALEESLALASPQPVAWTVEDEDSVIAVNYTSGTTGRPKGVMYTHRGAYLNALGEIITQGLDADSRYLWTLPMFHCNGWCTTWALTGAMGTHVCLRAVRGEEIWRLFDDEGINRLAGAPAVLSTIADDPAARPVEGIRMVTAGAPPSPTILRRFEDLGIDVTQVYGLTETYGPFTVCTPQPGWGELDPDERASLKSRQGVAMIHADTVRVVERTGPGEKHLVDVPADGVTMGEVVMTGNGVMKGYFADPEATATAFAGGWFHSGDLGVMHPDGYVQLLDRAKDVVVSGGENISTIEVEQAIVAHPDVVDCAVVSMPDEKWGERPKAYVVVRPGSELDEHGVIDHCRTRIARYKVPGAVEITEALPRTSTGKVRKNELRDAAWAGWDTRIN</sequence>
<dbReference type="PANTHER" id="PTHR43859">
    <property type="entry name" value="ACYL-ACTIVATING ENZYME"/>
    <property type="match status" value="1"/>
</dbReference>
<dbReference type="GO" id="GO:0016874">
    <property type="term" value="F:ligase activity"/>
    <property type="evidence" value="ECO:0007669"/>
    <property type="project" value="UniProtKB-KW"/>
</dbReference>
<evidence type="ECO:0000256" key="2">
    <source>
        <dbReference type="ARBA" id="ARBA00022598"/>
    </source>
</evidence>
<evidence type="ECO:0000313" key="8">
    <source>
        <dbReference type="Proteomes" id="UP000218810"/>
    </source>
</evidence>
<feature type="domain" description="AMP-binding enzyme C-terminal" evidence="6">
    <location>
        <begin position="449"/>
        <end position="524"/>
    </location>
</feature>
<reference evidence="8" key="1">
    <citation type="submission" date="2017-09" db="EMBL/GenBank/DDBJ databases">
        <authorList>
            <person name="Zhang Y."/>
            <person name="Huang X."/>
            <person name="Liu J."/>
            <person name="Lu L."/>
            <person name="Peng K."/>
        </authorList>
    </citation>
    <scope>NUCLEOTIDE SEQUENCE [LARGE SCALE GENOMIC DNA]</scope>
    <source>
        <strain evidence="8">S-XJ-1</strain>
    </source>
</reference>
<dbReference type="Pfam" id="PF00501">
    <property type="entry name" value="AMP-binding"/>
    <property type="match status" value="1"/>
</dbReference>
<comment type="caution">
    <text evidence="7">The sequence shown here is derived from an EMBL/GenBank/DDBJ whole genome shotgun (WGS) entry which is preliminary data.</text>
</comment>
<evidence type="ECO:0000256" key="3">
    <source>
        <dbReference type="ARBA" id="ARBA00022832"/>
    </source>
</evidence>
<protein>
    <submittedName>
        <fullName evidence="7">Acyl-CoA synthetase</fullName>
    </submittedName>
</protein>
<gene>
    <name evidence="7" type="ORF">CEY15_09820</name>
</gene>
<evidence type="ECO:0000256" key="4">
    <source>
        <dbReference type="ARBA" id="ARBA00023098"/>
    </source>
</evidence>
<feature type="domain" description="AMP-dependent synthetase/ligase" evidence="5">
    <location>
        <begin position="17"/>
        <end position="399"/>
    </location>
</feature>
<dbReference type="OrthoDB" id="9803968at2"/>
<dbReference type="InterPro" id="IPR000873">
    <property type="entry name" value="AMP-dep_synth/lig_dom"/>
</dbReference>
<organism evidence="7 8">
    <name type="scientific">Dietzia natronolimnaea</name>
    <dbReference type="NCBI Taxonomy" id="161920"/>
    <lineage>
        <taxon>Bacteria</taxon>
        <taxon>Bacillati</taxon>
        <taxon>Actinomycetota</taxon>
        <taxon>Actinomycetes</taxon>
        <taxon>Mycobacteriales</taxon>
        <taxon>Dietziaceae</taxon>
        <taxon>Dietzia</taxon>
    </lineage>
</organism>
<dbReference type="Pfam" id="PF13193">
    <property type="entry name" value="AMP-binding_C"/>
    <property type="match status" value="1"/>
</dbReference>
<dbReference type="Gene3D" id="3.30.300.30">
    <property type="match status" value="1"/>
</dbReference>
<dbReference type="PANTHER" id="PTHR43859:SF4">
    <property type="entry name" value="BUTANOATE--COA LIGASE AAE1-RELATED"/>
    <property type="match status" value="1"/>
</dbReference>
<keyword evidence="4" id="KW-0443">Lipid metabolism</keyword>
<keyword evidence="2" id="KW-0436">Ligase</keyword>
<evidence type="ECO:0000256" key="1">
    <source>
        <dbReference type="ARBA" id="ARBA00006432"/>
    </source>
</evidence>
<dbReference type="GO" id="GO:0006631">
    <property type="term" value="P:fatty acid metabolic process"/>
    <property type="evidence" value="ECO:0007669"/>
    <property type="project" value="UniProtKB-KW"/>
</dbReference>
<evidence type="ECO:0000259" key="6">
    <source>
        <dbReference type="Pfam" id="PF13193"/>
    </source>
</evidence>
<dbReference type="InterPro" id="IPR045851">
    <property type="entry name" value="AMP-bd_C_sf"/>
</dbReference>
<dbReference type="InterPro" id="IPR020845">
    <property type="entry name" value="AMP-binding_CS"/>
</dbReference>
<evidence type="ECO:0000259" key="5">
    <source>
        <dbReference type="Pfam" id="PF00501"/>
    </source>
</evidence>
<dbReference type="InterPro" id="IPR042099">
    <property type="entry name" value="ANL_N_sf"/>
</dbReference>
<name>A0A2A2WPG4_9ACTN</name>
<proteinExistence type="inferred from homology"/>
<keyword evidence="8" id="KW-1185">Reference proteome</keyword>
<dbReference type="Proteomes" id="UP000218810">
    <property type="component" value="Unassembled WGS sequence"/>
</dbReference>
<comment type="similarity">
    <text evidence="1">Belongs to the ATP-dependent AMP-binding enzyme family.</text>
</comment>